<sequence length="263" mass="30332">MKPLNPKLVLDPMWLCQANFVDLEYYTYVLLDAQKKYITNLQKDFLNFYEIVFHYLNINTIIADKKVYDSHLNAVRAHSNLTNVVTQLAQSDDSNGKAIMKMGSKILSEVMQKYLEKQIPVLENLHFHFNNTNIHKQEKIYIVCKSTKLDRYEIYTLNTKSNRSLGYSISRKAVLTLPGLKNSEFRDRLLTEKPALNDFQPEKNVIVVSGTDHVVLSDGISLTKDIILLNKIMNPSHGFDANVLLDCNRLLEKKKPIPFKLKV</sequence>
<dbReference type="EMBL" id="LR797474">
    <property type="protein sequence ID" value="CAB4219210.1"/>
    <property type="molecule type" value="Genomic_DNA"/>
</dbReference>
<proteinExistence type="predicted"/>
<organism evidence="1">
    <name type="scientific">uncultured Caudovirales phage</name>
    <dbReference type="NCBI Taxonomy" id="2100421"/>
    <lineage>
        <taxon>Viruses</taxon>
        <taxon>Duplodnaviria</taxon>
        <taxon>Heunggongvirae</taxon>
        <taxon>Uroviricota</taxon>
        <taxon>Caudoviricetes</taxon>
        <taxon>Peduoviridae</taxon>
        <taxon>Maltschvirus</taxon>
        <taxon>Maltschvirus maltsch</taxon>
    </lineage>
</organism>
<accession>A0A6J5SVE7</accession>
<name>A0A6J5SVE7_9CAUD</name>
<evidence type="ECO:0000313" key="1">
    <source>
        <dbReference type="EMBL" id="CAB4219210.1"/>
    </source>
</evidence>
<protein>
    <submittedName>
        <fullName evidence="1">Uncharacterized protein</fullName>
    </submittedName>
</protein>
<reference evidence="1" key="1">
    <citation type="submission" date="2020-05" db="EMBL/GenBank/DDBJ databases">
        <authorList>
            <person name="Chiriac C."/>
            <person name="Salcher M."/>
            <person name="Ghai R."/>
            <person name="Kavagutti S V."/>
        </authorList>
    </citation>
    <scope>NUCLEOTIDE SEQUENCE</scope>
</reference>
<gene>
    <name evidence="1" type="ORF">UFOVP1604_293</name>
</gene>